<evidence type="ECO:0000313" key="2">
    <source>
        <dbReference type="EMBL" id="TXE17485.1"/>
    </source>
</evidence>
<keyword evidence="1" id="KW-1133">Transmembrane helix</keyword>
<dbReference type="GO" id="GO:0140664">
    <property type="term" value="F:ATP-dependent DNA damage sensor activity"/>
    <property type="evidence" value="ECO:0007669"/>
    <property type="project" value="InterPro"/>
</dbReference>
<dbReference type="Proteomes" id="UP000321938">
    <property type="component" value="Unassembled WGS sequence"/>
</dbReference>
<dbReference type="EMBL" id="VOSB01000012">
    <property type="protein sequence ID" value="TXE17485.1"/>
    <property type="molecule type" value="Genomic_DNA"/>
</dbReference>
<evidence type="ECO:0000313" key="3">
    <source>
        <dbReference type="Proteomes" id="UP000321938"/>
    </source>
</evidence>
<feature type="transmembrane region" description="Helical" evidence="1">
    <location>
        <begin position="12"/>
        <end position="38"/>
    </location>
</feature>
<comment type="caution">
    <text evidence="2">The sequence shown here is derived from an EMBL/GenBank/DDBJ whole genome shotgun (WGS) entry which is preliminary data.</text>
</comment>
<reference evidence="2 3" key="1">
    <citation type="submission" date="2019-08" db="EMBL/GenBank/DDBJ databases">
        <title>Genome of Psychroserpens burtonensis ACAM 167.</title>
        <authorList>
            <person name="Bowman J.P."/>
        </authorList>
    </citation>
    <scope>NUCLEOTIDE SEQUENCE [LARGE SCALE GENOMIC DNA]</scope>
    <source>
        <strain evidence="2 3">ACAM 167</strain>
    </source>
</reference>
<name>A0A5C7B8A7_9FLAO</name>
<dbReference type="SUPFAM" id="SSF52540">
    <property type="entry name" value="P-loop containing nucleoside triphosphate hydrolases"/>
    <property type="match status" value="1"/>
</dbReference>
<dbReference type="GO" id="GO:0005524">
    <property type="term" value="F:ATP binding"/>
    <property type="evidence" value="ECO:0007669"/>
    <property type="project" value="InterPro"/>
</dbReference>
<dbReference type="PANTHER" id="PTHR11361">
    <property type="entry name" value="DNA MISMATCH REPAIR PROTEIN MUTS FAMILY MEMBER"/>
    <property type="match status" value="1"/>
</dbReference>
<protein>
    <recommendedName>
        <fullName evidence="4">DNA mismatch repair proteins mutS family domain-containing protein</fullName>
    </recommendedName>
</protein>
<evidence type="ECO:0008006" key="4">
    <source>
        <dbReference type="Google" id="ProtNLM"/>
    </source>
</evidence>
<dbReference type="AlphaFoldDB" id="A0A5C7B8A7"/>
<dbReference type="PANTHER" id="PTHR11361:SF152">
    <property type="entry name" value="DNA MISMATCH REPAIR PROTEIN"/>
    <property type="match status" value="1"/>
</dbReference>
<dbReference type="InterPro" id="IPR027417">
    <property type="entry name" value="P-loop_NTPase"/>
</dbReference>
<dbReference type="InterPro" id="IPR045076">
    <property type="entry name" value="MutS"/>
</dbReference>
<accession>A0A5C7B8A7</accession>
<dbReference type="GO" id="GO:0005829">
    <property type="term" value="C:cytosol"/>
    <property type="evidence" value="ECO:0007669"/>
    <property type="project" value="TreeGrafter"/>
</dbReference>
<dbReference type="RefSeq" id="WP_147231645.1">
    <property type="nucleotide sequence ID" value="NZ_VOSB01000012.1"/>
</dbReference>
<organism evidence="2 3">
    <name type="scientific">Psychroserpens burtonensis</name>
    <dbReference type="NCBI Taxonomy" id="49278"/>
    <lineage>
        <taxon>Bacteria</taxon>
        <taxon>Pseudomonadati</taxon>
        <taxon>Bacteroidota</taxon>
        <taxon>Flavobacteriia</taxon>
        <taxon>Flavobacteriales</taxon>
        <taxon>Flavobacteriaceae</taxon>
        <taxon>Psychroserpens</taxon>
    </lineage>
</organism>
<keyword evidence="1" id="KW-0472">Membrane</keyword>
<dbReference type="OrthoDB" id="9802448at2"/>
<dbReference type="GO" id="GO:0006298">
    <property type="term" value="P:mismatch repair"/>
    <property type="evidence" value="ECO:0007669"/>
    <property type="project" value="InterPro"/>
</dbReference>
<feature type="transmembrane region" description="Helical" evidence="1">
    <location>
        <begin position="105"/>
        <end position="129"/>
    </location>
</feature>
<proteinExistence type="predicted"/>
<keyword evidence="1" id="KW-0812">Transmembrane</keyword>
<evidence type="ECO:0000256" key="1">
    <source>
        <dbReference type="SAM" id="Phobius"/>
    </source>
</evidence>
<dbReference type="GO" id="GO:0030983">
    <property type="term" value="F:mismatched DNA binding"/>
    <property type="evidence" value="ECO:0007669"/>
    <property type="project" value="InterPro"/>
</dbReference>
<sequence>MKLLSFISLVPLILSFINPLFFIILLVVFCVNCVIHFWNKNNLFQYVSSIPQLLNLNKVATSLYSIPLFKDLNIKLPTSIKLINQVKSRMSLFQHEAKLQGDFQIIFWFLFEIFKTLFLIEPLFLFGVLRRLDTKREDIENVFEFVGHIDMLISIASLRAGIDSSCKPTVISGNGIIAHKMRHALIYDCTPNSITITDKSVLLTGSNMSGKTSFIRAVGLNVIRVLDINDYPKEIVNEAMAISRVLDKVYYVAKVE</sequence>
<dbReference type="STRING" id="1123037.GCA_000425305_01860"/>
<keyword evidence="3" id="KW-1185">Reference proteome</keyword>
<gene>
    <name evidence="2" type="ORF">ES692_09420</name>
</gene>
<dbReference type="Gene3D" id="3.40.50.300">
    <property type="entry name" value="P-loop containing nucleotide triphosphate hydrolases"/>
    <property type="match status" value="1"/>
</dbReference>